<keyword evidence="4 6" id="KW-0472">Membrane</keyword>
<protein>
    <submittedName>
        <fullName evidence="8">O-antigen ligase-like membrane protein</fullName>
    </submittedName>
</protein>
<proteinExistence type="predicted"/>
<feature type="transmembrane region" description="Helical" evidence="6">
    <location>
        <begin position="51"/>
        <end position="71"/>
    </location>
</feature>
<evidence type="ECO:0000256" key="1">
    <source>
        <dbReference type="ARBA" id="ARBA00004141"/>
    </source>
</evidence>
<keyword evidence="9" id="KW-1185">Reference proteome</keyword>
<dbReference type="GO" id="GO:0016020">
    <property type="term" value="C:membrane"/>
    <property type="evidence" value="ECO:0007669"/>
    <property type="project" value="UniProtKB-SubCell"/>
</dbReference>
<gene>
    <name evidence="8" type="ORF">EV662_11353</name>
</gene>
<feature type="transmembrane region" description="Helical" evidence="6">
    <location>
        <begin position="436"/>
        <end position="458"/>
    </location>
</feature>
<evidence type="ECO:0000313" key="9">
    <source>
        <dbReference type="Proteomes" id="UP000294835"/>
    </source>
</evidence>
<name>A0A4V2SQK3_9RHOB</name>
<feature type="transmembrane region" description="Helical" evidence="6">
    <location>
        <begin position="136"/>
        <end position="155"/>
    </location>
</feature>
<feature type="transmembrane region" description="Helical" evidence="6">
    <location>
        <begin position="268"/>
        <end position="285"/>
    </location>
</feature>
<comment type="subcellular location">
    <subcellularLocation>
        <location evidence="1">Membrane</location>
        <topology evidence="1">Multi-pass membrane protein</topology>
    </subcellularLocation>
</comment>
<feature type="region of interest" description="Disordered" evidence="5">
    <location>
        <begin position="463"/>
        <end position="487"/>
    </location>
</feature>
<reference evidence="8 9" key="1">
    <citation type="submission" date="2019-03" db="EMBL/GenBank/DDBJ databases">
        <title>Genomic Encyclopedia of Type Strains, Phase IV (KMG-IV): sequencing the most valuable type-strain genomes for metagenomic binning, comparative biology and taxonomic classification.</title>
        <authorList>
            <person name="Goeker M."/>
        </authorList>
    </citation>
    <scope>NUCLEOTIDE SEQUENCE [LARGE SCALE GENOMIC DNA]</scope>
    <source>
        <strain evidence="8 9">DSM 18063</strain>
    </source>
</reference>
<dbReference type="EMBL" id="SLXP01000013">
    <property type="protein sequence ID" value="TCP39276.1"/>
    <property type="molecule type" value="Genomic_DNA"/>
</dbReference>
<dbReference type="PANTHER" id="PTHR37422:SF23">
    <property type="entry name" value="TEICHURONIC ACID BIOSYNTHESIS PROTEIN TUAE"/>
    <property type="match status" value="1"/>
</dbReference>
<feature type="transmembrane region" description="Helical" evidence="6">
    <location>
        <begin position="381"/>
        <end position="401"/>
    </location>
</feature>
<evidence type="ECO:0000256" key="6">
    <source>
        <dbReference type="SAM" id="Phobius"/>
    </source>
</evidence>
<keyword evidence="8" id="KW-0436">Ligase</keyword>
<evidence type="ECO:0000256" key="3">
    <source>
        <dbReference type="ARBA" id="ARBA00022989"/>
    </source>
</evidence>
<dbReference type="AlphaFoldDB" id="A0A4V2SQK3"/>
<feature type="transmembrane region" description="Helical" evidence="6">
    <location>
        <begin position="239"/>
        <end position="262"/>
    </location>
</feature>
<evidence type="ECO:0000313" key="8">
    <source>
        <dbReference type="EMBL" id="TCP39276.1"/>
    </source>
</evidence>
<feature type="transmembrane region" description="Helical" evidence="6">
    <location>
        <begin position="83"/>
        <end position="100"/>
    </location>
</feature>
<organism evidence="8 9">
    <name type="scientific">Rhodovulum marinum</name>
    <dbReference type="NCBI Taxonomy" id="320662"/>
    <lineage>
        <taxon>Bacteria</taxon>
        <taxon>Pseudomonadati</taxon>
        <taxon>Pseudomonadota</taxon>
        <taxon>Alphaproteobacteria</taxon>
        <taxon>Rhodobacterales</taxon>
        <taxon>Paracoccaceae</taxon>
        <taxon>Rhodovulum</taxon>
    </lineage>
</organism>
<evidence type="ECO:0000256" key="2">
    <source>
        <dbReference type="ARBA" id="ARBA00022692"/>
    </source>
</evidence>
<keyword evidence="2 6" id="KW-0812">Transmembrane</keyword>
<dbReference type="Proteomes" id="UP000294835">
    <property type="component" value="Unassembled WGS sequence"/>
</dbReference>
<feature type="domain" description="O-antigen ligase-related" evidence="7">
    <location>
        <begin position="253"/>
        <end position="390"/>
    </location>
</feature>
<feature type="transmembrane region" description="Helical" evidence="6">
    <location>
        <begin position="167"/>
        <end position="188"/>
    </location>
</feature>
<dbReference type="InterPro" id="IPR007016">
    <property type="entry name" value="O-antigen_ligase-rel_domated"/>
</dbReference>
<evidence type="ECO:0000256" key="5">
    <source>
        <dbReference type="SAM" id="MobiDB-lite"/>
    </source>
</evidence>
<accession>A0A4V2SQK3</accession>
<feature type="transmembrane region" description="Helical" evidence="6">
    <location>
        <begin position="413"/>
        <end position="430"/>
    </location>
</feature>
<evidence type="ECO:0000256" key="4">
    <source>
        <dbReference type="ARBA" id="ARBA00023136"/>
    </source>
</evidence>
<feature type="compositionally biased region" description="Basic and acidic residues" evidence="5">
    <location>
        <begin position="475"/>
        <end position="487"/>
    </location>
</feature>
<dbReference type="InterPro" id="IPR051533">
    <property type="entry name" value="WaaL-like"/>
</dbReference>
<sequence length="487" mass="52001">MLSMRASVRSLSPALSRPADRTVADRLQGALGWAALLVAMAAALVNGGVYAVASTLMALAALGLFTLQVVLDMAGGLPVAARRALVPGALWFAVLGWLLLQGVPGLPMGLHHPVWAIAPEGAAPTISADPESGRPLVMRLTAYAMIFWIMMRSALDPGRAMAFLRAFALFSAALAVYGILSRLAGVNILLGVDEHGPVRASFFNRNSYATYAAFGALANIACYYRMTFRAEGAMALRDYLERFFAGGWVHALGALLCLSALAMTASRAGGMAGVIGILVLIWALRRKQGGGDRLLWAVPAALAGFVALVLSSDVVDRLAGTEGDARFIVFPKVVEAILDRPLLGHGAGSFLPAFRPYVPLEAAFAEWTMAHNTYLENAFEFGLPAAVLFFAALGLIGTRLLRGLRTRRRFQSVPALAFACFTVAAFHSLFDFSLQIPAIAATFAAILGIGWAQAFTAVETTPRRRRRSDLSRGAPGRDRREKRDPGK</sequence>
<feature type="transmembrane region" description="Helical" evidence="6">
    <location>
        <begin position="208"/>
        <end position="227"/>
    </location>
</feature>
<evidence type="ECO:0000259" key="7">
    <source>
        <dbReference type="Pfam" id="PF04932"/>
    </source>
</evidence>
<keyword evidence="3 6" id="KW-1133">Transmembrane helix</keyword>
<dbReference type="GO" id="GO:0016874">
    <property type="term" value="F:ligase activity"/>
    <property type="evidence" value="ECO:0007669"/>
    <property type="project" value="UniProtKB-KW"/>
</dbReference>
<dbReference type="Pfam" id="PF04932">
    <property type="entry name" value="Wzy_C"/>
    <property type="match status" value="1"/>
</dbReference>
<comment type="caution">
    <text evidence="8">The sequence shown here is derived from an EMBL/GenBank/DDBJ whole genome shotgun (WGS) entry which is preliminary data.</text>
</comment>
<feature type="transmembrane region" description="Helical" evidence="6">
    <location>
        <begin position="294"/>
        <end position="312"/>
    </location>
</feature>
<dbReference type="PANTHER" id="PTHR37422">
    <property type="entry name" value="TEICHURONIC ACID BIOSYNTHESIS PROTEIN TUAE"/>
    <property type="match status" value="1"/>
</dbReference>